<evidence type="ECO:0000256" key="1">
    <source>
        <dbReference type="SAM" id="Phobius"/>
    </source>
</evidence>
<proteinExistence type="predicted"/>
<feature type="transmembrane region" description="Helical" evidence="1">
    <location>
        <begin position="41"/>
        <end position="62"/>
    </location>
</feature>
<dbReference type="AlphaFoldDB" id="A0A3M2SF10"/>
<gene>
    <name evidence="3" type="ORF">CDV36_004195</name>
</gene>
<keyword evidence="1" id="KW-0812">Transmembrane</keyword>
<reference evidence="3 4" key="1">
    <citation type="submission" date="2017-06" db="EMBL/GenBank/DDBJ databases">
        <title>Comparative genomic analysis of Ambrosia Fusariam Clade fungi.</title>
        <authorList>
            <person name="Stajich J.E."/>
            <person name="Carrillo J."/>
            <person name="Kijimoto T."/>
            <person name="Eskalen A."/>
            <person name="O'Donnell K."/>
            <person name="Kasson M."/>
        </authorList>
    </citation>
    <scope>NUCLEOTIDE SEQUENCE [LARGE SCALE GENOMIC DNA]</scope>
    <source>
        <strain evidence="3">UCR3666</strain>
    </source>
</reference>
<evidence type="ECO:0000313" key="3">
    <source>
        <dbReference type="EMBL" id="RMJ16160.1"/>
    </source>
</evidence>
<organism evidence="3 4">
    <name type="scientific">Fusarium kuroshium</name>
    <dbReference type="NCBI Taxonomy" id="2010991"/>
    <lineage>
        <taxon>Eukaryota</taxon>
        <taxon>Fungi</taxon>
        <taxon>Dikarya</taxon>
        <taxon>Ascomycota</taxon>
        <taxon>Pezizomycotina</taxon>
        <taxon>Sordariomycetes</taxon>
        <taxon>Hypocreomycetidae</taxon>
        <taxon>Hypocreales</taxon>
        <taxon>Nectriaceae</taxon>
        <taxon>Fusarium</taxon>
        <taxon>Fusarium solani species complex</taxon>
    </lineage>
</organism>
<comment type="caution">
    <text evidence="3">The sequence shown here is derived from an EMBL/GenBank/DDBJ whole genome shotgun (WGS) entry which is preliminary data.</text>
</comment>
<name>A0A3M2SF10_9HYPO</name>
<feature type="chain" id="PRO_5018190872" evidence="2">
    <location>
        <begin position="30"/>
        <end position="66"/>
    </location>
</feature>
<evidence type="ECO:0000256" key="2">
    <source>
        <dbReference type="SAM" id="SignalP"/>
    </source>
</evidence>
<keyword evidence="4" id="KW-1185">Reference proteome</keyword>
<sequence>MYDVVPRFTSLSFFLFLFFLTLLLPHSNTRNKVVCHNPPRAHLSFVILFLLLSFKAGPFVYCNQFL</sequence>
<keyword evidence="1" id="KW-1133">Transmembrane helix</keyword>
<keyword evidence="1" id="KW-0472">Membrane</keyword>
<evidence type="ECO:0000313" key="4">
    <source>
        <dbReference type="Proteomes" id="UP000277212"/>
    </source>
</evidence>
<protein>
    <submittedName>
        <fullName evidence="3">Uncharacterized protein</fullName>
    </submittedName>
</protein>
<dbReference type="Proteomes" id="UP000277212">
    <property type="component" value="Unassembled WGS sequence"/>
</dbReference>
<accession>A0A3M2SF10</accession>
<dbReference type="EMBL" id="NKUJ01000052">
    <property type="protein sequence ID" value="RMJ16160.1"/>
    <property type="molecule type" value="Genomic_DNA"/>
</dbReference>
<feature type="signal peptide" evidence="2">
    <location>
        <begin position="1"/>
        <end position="29"/>
    </location>
</feature>
<keyword evidence="2" id="KW-0732">Signal</keyword>